<evidence type="ECO:0000313" key="3">
    <source>
        <dbReference type="EMBL" id="KFX75915.1"/>
    </source>
</evidence>
<name>A0A0I9RRT2_BACFG</name>
<sequence length="799" mass="87615">MRKWTYLVAALLVGGATTTFTGCIDNDEPASITELRGAKAELIKAKAAVQTAEAAYKEAQIAIVNAKAAYLEEKVAQEKLKTEVQAAKTEAMKAYWQQKAEKSAELFKAKMLELQIQTAQAQAAYEKAMIDIEVALLGYKDNAYATKLNELLYTQSFAYTPKKITYNEESGKISVEDGEETTVKGLIELSGTLSDAQEELADLMRQKSLLEFSYDPEALIAGVTNQIAIQKGEVKGIEENLAQLKVVAEIPLDQFEAKYKELNDKKTDLDNKINAIDLSKVSDADYQAAVQQVAEVQKAKEAKGEFTFDIPAAIQDGFARMILEKQTLDNNDLANSFRPAIKIDPATGKYYFPDGFRFSKTMQEKRNILEAITTLLTDKVKTSEEQAQAKLAQAQAKVDYDAFQAELTKVEGTWAKASEAFYKAVDAGKYLSQEGHDARSLIIADYQTYQKDYESAAGDAAKEKAALDKFIAQYKTYLTARTALDGLKLKEETDITKDAAKLDAWKALIIENNGTTSYDAVFGVEDLFKAEGGLAADFVKAAKAAGYSNERQTTAVYTEWLAAYNKALAEHTGEGEFTFDLDGIALTQNGLADKTFGAKKEYDALTDEINNVSVWADLNSKLMAMGTDNDKAIAATDTKLATAQITLNQITEKYDAEKASLEVQKAGLNCILGTMKKALPQTGDNNQPLSTYEDAIKYLKNEIAKIEGAPSEVDDESGNITVKSGTLAKAKAELNMYDALLKALQDGSYEQEQATAIKLKEAQIDAKTFEIEALTVLFNKAKEMKDQLIKTLTGDTSAE</sequence>
<reference evidence="3" key="2">
    <citation type="submission" date="2014-07" db="EMBL/GenBank/DDBJ databases">
        <title>Genetics and epidemiology of antimicrobial resistance in B. fragilis group.</title>
        <authorList>
            <person name="Sydenham T.V."/>
            <person name="Hasman H."/>
            <person name="Kemp M."/>
            <person name="Justesen U.S."/>
        </authorList>
    </citation>
    <scope>NUCLEOTIDE SEQUENCE [LARGE SCALE GENOMIC DNA]</scope>
    <source>
        <strain evidence="3">DCMOUH0018B</strain>
    </source>
</reference>
<dbReference type="PROSITE" id="PS51257">
    <property type="entry name" value="PROKAR_LIPOPROTEIN"/>
    <property type="match status" value="1"/>
</dbReference>
<dbReference type="EMBL" id="JMZZ02000041">
    <property type="protein sequence ID" value="KFX75915.1"/>
    <property type="molecule type" value="Genomic_DNA"/>
</dbReference>
<accession>A0A0I9RRT2</accession>
<feature type="coiled-coil region" evidence="1">
    <location>
        <begin position="689"/>
        <end position="747"/>
    </location>
</feature>
<gene>
    <name evidence="3" type="ORF">EE52_0203730</name>
</gene>
<evidence type="ECO:0000256" key="1">
    <source>
        <dbReference type="SAM" id="Coils"/>
    </source>
</evidence>
<reference evidence="3" key="1">
    <citation type="book" date="2014" name="THE 24TH EUROPEAN CONGRESS OF CLINICAL MICROBIOLOGY AND INFECTIOUS DISEASES" publisher="ECCMID 2014" city="Barcelona, Spain">
        <title>Identification of resistance genes in three multidrug-resistant Bacteroides fragilis isolates by whole genome sequencing.</title>
        <editorList>
            <person name="Unknown"/>
            <person name="A."/>
        </editorList>
        <authorList>
            <person name="Sydenham T.V."/>
            <person name="Hasman H."/>
            <person name="Wang M."/>
            <person name="Soki J."/>
            <person name="Nagy E."/>
            <person name="Justesen U.S."/>
        </authorList>
    </citation>
    <scope>NUCLEOTIDE SEQUENCE</scope>
    <source>
        <strain evidence="3">DCMOUH0018B</strain>
    </source>
</reference>
<proteinExistence type="predicted"/>
<comment type="caution">
    <text evidence="3">The sequence shown here is derived from an EMBL/GenBank/DDBJ whole genome shotgun (WGS) entry which is preliminary data.</text>
</comment>
<evidence type="ECO:0000256" key="2">
    <source>
        <dbReference type="SAM" id="SignalP"/>
    </source>
</evidence>
<feature type="coiled-coil region" evidence="1">
    <location>
        <begin position="35"/>
        <end position="69"/>
    </location>
</feature>
<keyword evidence="1" id="KW-0175">Coiled coil</keyword>
<evidence type="ECO:0008006" key="4">
    <source>
        <dbReference type="Google" id="ProtNLM"/>
    </source>
</evidence>
<feature type="coiled-coil region" evidence="1">
    <location>
        <begin position="186"/>
        <end position="213"/>
    </location>
</feature>
<feature type="signal peptide" evidence="2">
    <location>
        <begin position="1"/>
        <end position="21"/>
    </location>
</feature>
<dbReference type="PATRIC" id="fig|817.52.peg.3200"/>
<dbReference type="RefSeq" id="WP_032543267.1">
    <property type="nucleotide sequence ID" value="NZ_CAEUHN010000019.1"/>
</dbReference>
<dbReference type="AlphaFoldDB" id="A0A0I9RRT2"/>
<organism evidence="3">
    <name type="scientific">Bacteroides fragilis</name>
    <dbReference type="NCBI Taxonomy" id="817"/>
    <lineage>
        <taxon>Bacteria</taxon>
        <taxon>Pseudomonadati</taxon>
        <taxon>Bacteroidota</taxon>
        <taxon>Bacteroidia</taxon>
        <taxon>Bacteroidales</taxon>
        <taxon>Bacteroidaceae</taxon>
        <taxon>Bacteroides</taxon>
    </lineage>
</organism>
<feature type="chain" id="PRO_5010422959" description="Lipoprotein" evidence="2">
    <location>
        <begin position="22"/>
        <end position="799"/>
    </location>
</feature>
<keyword evidence="2" id="KW-0732">Signal</keyword>
<protein>
    <recommendedName>
        <fullName evidence="4">Lipoprotein</fullName>
    </recommendedName>
</protein>